<sequence length="122" mass="13553">MEVKDLGQRTAFRVAALDEITGEDMPVIVSVFNDLSRVVVSFKAIQIGAPFTCLSLRKLAVFGDYSLVISESEEMPDITFSVTLIEEEFIALSEHPLLSKHLPVHDVDISDTPMMQKLEEGL</sequence>
<dbReference type="AlphaFoldDB" id="A0AAP6ZNH2"/>
<organism evidence="1 2">
    <name type="scientific">Vibrio coralliilyticus</name>
    <dbReference type="NCBI Taxonomy" id="190893"/>
    <lineage>
        <taxon>Bacteria</taxon>
        <taxon>Pseudomonadati</taxon>
        <taxon>Pseudomonadota</taxon>
        <taxon>Gammaproteobacteria</taxon>
        <taxon>Vibrionales</taxon>
        <taxon>Vibrionaceae</taxon>
        <taxon>Vibrio</taxon>
    </lineage>
</organism>
<gene>
    <name evidence="1" type="ORF">F0238_21505</name>
</gene>
<proteinExistence type="predicted"/>
<dbReference type="Proteomes" id="UP000576645">
    <property type="component" value="Unassembled WGS sequence"/>
</dbReference>
<accession>A0AAP6ZNH2</accession>
<comment type="caution">
    <text evidence="1">The sequence shown here is derived from an EMBL/GenBank/DDBJ whole genome shotgun (WGS) entry which is preliminary data.</text>
</comment>
<name>A0AAP6ZNH2_9VIBR</name>
<protein>
    <submittedName>
        <fullName evidence="1">Uncharacterized protein</fullName>
    </submittedName>
</protein>
<dbReference type="EMBL" id="VTXP01000015">
    <property type="protein sequence ID" value="NOJ25306.1"/>
    <property type="molecule type" value="Genomic_DNA"/>
</dbReference>
<evidence type="ECO:0000313" key="1">
    <source>
        <dbReference type="EMBL" id="NOJ25306.1"/>
    </source>
</evidence>
<evidence type="ECO:0000313" key="2">
    <source>
        <dbReference type="Proteomes" id="UP000576645"/>
    </source>
</evidence>
<reference evidence="1 2" key="1">
    <citation type="submission" date="2019-09" db="EMBL/GenBank/DDBJ databases">
        <title>Draft genome sequencing and comparative genomics of hatchery-associated Vibrios.</title>
        <authorList>
            <person name="Kehlet-Delgado H."/>
            <person name="Mueller R.S."/>
        </authorList>
    </citation>
    <scope>NUCLEOTIDE SEQUENCE [LARGE SCALE GENOMIC DNA]</scope>
    <source>
        <strain evidence="1 2">09-121-3</strain>
    </source>
</reference>
<dbReference type="RefSeq" id="WP_171353804.1">
    <property type="nucleotide sequence ID" value="NZ_VTXP01000015.1"/>
</dbReference>